<protein>
    <submittedName>
        <fullName evidence="4">FAD-binding dehydrogenase</fullName>
    </submittedName>
</protein>
<dbReference type="InterPro" id="IPR036188">
    <property type="entry name" value="FAD/NAD-bd_sf"/>
</dbReference>
<dbReference type="PIRSF" id="PIRSF036654">
    <property type="entry name" value="UCP036654"/>
    <property type="match status" value="1"/>
</dbReference>
<evidence type="ECO:0000313" key="4">
    <source>
        <dbReference type="EMBL" id="MEO3942933.1"/>
    </source>
</evidence>
<evidence type="ECO:0000256" key="1">
    <source>
        <dbReference type="ARBA" id="ARBA00022630"/>
    </source>
</evidence>
<comment type="caution">
    <text evidence="4">The sequence shown here is derived from an EMBL/GenBank/DDBJ whole genome shotgun (WGS) entry which is preliminary data.</text>
</comment>
<dbReference type="InterPro" id="IPR003953">
    <property type="entry name" value="FAD-dep_OxRdtase_2_FAD-bd"/>
</dbReference>
<evidence type="ECO:0000313" key="5">
    <source>
        <dbReference type="Proteomes" id="UP001448614"/>
    </source>
</evidence>
<dbReference type="PANTHER" id="PTHR43260:SF1">
    <property type="entry name" value="KSDD-LIKE STEROID DEHYDROGENASE RV0785"/>
    <property type="match status" value="1"/>
</dbReference>
<dbReference type="RefSeq" id="WP_347783351.1">
    <property type="nucleotide sequence ID" value="NZ_JBBMFV010000004.1"/>
</dbReference>
<dbReference type="SUPFAM" id="SSF51905">
    <property type="entry name" value="FAD/NAD(P)-binding domain"/>
    <property type="match status" value="1"/>
</dbReference>
<dbReference type="Proteomes" id="UP001448614">
    <property type="component" value="Unassembled WGS sequence"/>
</dbReference>
<name>A0ABV0GW79_PAENI</name>
<proteinExistence type="predicted"/>
<keyword evidence="5" id="KW-1185">Reference proteome</keyword>
<feature type="domain" description="FAD-dependent oxidoreductase 2 FAD-binding" evidence="3">
    <location>
        <begin position="23"/>
        <end position="547"/>
    </location>
</feature>
<dbReference type="InterPro" id="IPR014614">
    <property type="entry name" value="KsdD_DH"/>
</dbReference>
<dbReference type="InterPro" id="IPR027477">
    <property type="entry name" value="Succ_DH/fumarate_Rdtase_cat_sf"/>
</dbReference>
<keyword evidence="1" id="KW-0285">Flavoprotein</keyword>
<dbReference type="EMBL" id="JBBMFV010000004">
    <property type="protein sequence ID" value="MEO3942933.1"/>
    <property type="molecule type" value="Genomic_DNA"/>
</dbReference>
<dbReference type="Gene3D" id="3.50.50.60">
    <property type="entry name" value="FAD/NAD(P)-binding domain"/>
    <property type="match status" value="1"/>
</dbReference>
<dbReference type="NCBIfam" id="NF009472">
    <property type="entry name" value="PRK12834.1"/>
    <property type="match status" value="1"/>
</dbReference>
<dbReference type="Gene3D" id="3.90.700.10">
    <property type="entry name" value="Succinate dehydrogenase/fumarate reductase flavoprotein, catalytic domain"/>
    <property type="match status" value="1"/>
</dbReference>
<dbReference type="Pfam" id="PF00890">
    <property type="entry name" value="FAD_binding_2"/>
    <property type="match status" value="1"/>
</dbReference>
<evidence type="ECO:0000259" key="3">
    <source>
        <dbReference type="Pfam" id="PF00890"/>
    </source>
</evidence>
<accession>A0ABV0GW79</accession>
<reference evidence="4 5" key="1">
    <citation type="journal article" date="2024" name="Appl. Microbiol. Biotechnol.">
        <title>Biosynthetic gene clusters with biotechnological applications in novel Antarctic isolates from Actinomycetota.</title>
        <authorList>
            <person name="Bruna P."/>
            <person name="Nunez-Montero K."/>
            <person name="Contreras M.J."/>
            <person name="Leal K."/>
            <person name="Garcia M."/>
            <person name="Abanto M."/>
            <person name="Barrientos L."/>
        </authorList>
    </citation>
    <scope>NUCLEOTIDE SEQUENCE [LARGE SCALE GENOMIC DNA]</scope>
    <source>
        <strain evidence="4 5">Se16.17</strain>
    </source>
</reference>
<keyword evidence="2" id="KW-0560">Oxidoreductase</keyword>
<sequence>MPPTNSDADHVSINRTTAGITADLVVVGAGLSGLVSAATAYAAGKTVAVLDQEPEASVGGQAHWSFGGLFLVDTPEQRRLGVRDSAELALSDWFASAAFDRVQDNNARQWAESYVHFAAGEKRAWLRSLGVGIFPLVQWAERGGYGAQGHGNTVPRFHVTWGTGPALVEPFLAKVMEGVRAGRISLHFRHRALAVDMTAGRVTGVTGEILESSTAVRGQASSRLPVGAFTAHGGAVVVTTGGIGGNHEAVRRQWPGGNAPADMLSGVPASVDGRFLPEVEAVGAALINGDRMWHYPEGIHNYDPVWPAHGIRILPGPSSLWLDAQGCQLPAPLFPGFDSLGALRHIVGTGHGYSWFVLNRTIALKELALSGSEQNPDLTGKDLRLLASRLRPTSDTPIQRFIDQGVDFIQASSPSELASQMNHLAGNSFIEATKLESLIEARDRQVTSGLGKDPQLAAIRAARRFATDKLMRVAPPHRLTDPSHGPLMAIRLSVVTRKSLGGLATDLRSRVLDADGLPIPGLYAAGEAAGFGGGGIHGYRALEGTFLGGCLFTGRAAGRDAAASV</sequence>
<dbReference type="PANTHER" id="PTHR43260">
    <property type="entry name" value="3-KETOSTEROID-DELTA-1-DEHYDROGENASE"/>
    <property type="match status" value="1"/>
</dbReference>
<evidence type="ECO:0000256" key="2">
    <source>
        <dbReference type="ARBA" id="ARBA00023002"/>
    </source>
</evidence>
<gene>
    <name evidence="4" type="ORF">V3C41_17840</name>
</gene>
<organism evidence="4 5">
    <name type="scientific">Paenarthrobacter nicotinovorans</name>
    <name type="common">Arthrobacter nicotinovorans</name>
    <dbReference type="NCBI Taxonomy" id="29320"/>
    <lineage>
        <taxon>Bacteria</taxon>
        <taxon>Bacillati</taxon>
        <taxon>Actinomycetota</taxon>
        <taxon>Actinomycetes</taxon>
        <taxon>Micrococcales</taxon>
        <taxon>Micrococcaceae</taxon>
        <taxon>Paenarthrobacter</taxon>
    </lineage>
</organism>